<accession>U6GIX0</accession>
<proteinExistence type="predicted"/>
<organism evidence="3 4">
    <name type="scientific">Eimeria acervulina</name>
    <name type="common">Coccidian parasite</name>
    <dbReference type="NCBI Taxonomy" id="5801"/>
    <lineage>
        <taxon>Eukaryota</taxon>
        <taxon>Sar</taxon>
        <taxon>Alveolata</taxon>
        <taxon>Apicomplexa</taxon>
        <taxon>Conoidasida</taxon>
        <taxon>Coccidia</taxon>
        <taxon>Eucoccidiorida</taxon>
        <taxon>Eimeriorina</taxon>
        <taxon>Eimeriidae</taxon>
        <taxon>Eimeria</taxon>
    </lineage>
</organism>
<dbReference type="InterPro" id="IPR044876">
    <property type="entry name" value="HRDC_dom_sf"/>
</dbReference>
<dbReference type="SUPFAM" id="SSF47819">
    <property type="entry name" value="HRDC-like"/>
    <property type="match status" value="1"/>
</dbReference>
<reference evidence="3" key="2">
    <citation type="submission" date="2013-10" db="EMBL/GenBank/DDBJ databases">
        <authorList>
            <person name="Aslett M."/>
        </authorList>
    </citation>
    <scope>NUCLEOTIDE SEQUENCE</scope>
    <source>
        <strain evidence="3">Houghton</strain>
    </source>
</reference>
<dbReference type="GO" id="GO:0003676">
    <property type="term" value="F:nucleic acid binding"/>
    <property type="evidence" value="ECO:0007669"/>
    <property type="project" value="InterPro"/>
</dbReference>
<dbReference type="Gene3D" id="1.10.150.80">
    <property type="entry name" value="HRDC domain"/>
    <property type="match status" value="1"/>
</dbReference>
<dbReference type="Proteomes" id="UP000018050">
    <property type="component" value="Unassembled WGS sequence"/>
</dbReference>
<feature type="compositionally biased region" description="Gly residues" evidence="1">
    <location>
        <begin position="156"/>
        <end position="180"/>
    </location>
</feature>
<evidence type="ECO:0000313" key="3">
    <source>
        <dbReference type="EMBL" id="CDI78529.1"/>
    </source>
</evidence>
<keyword evidence="4" id="KW-1185">Reference proteome</keyword>
<dbReference type="AlphaFoldDB" id="U6GIX0"/>
<reference evidence="3" key="1">
    <citation type="submission" date="2013-10" db="EMBL/GenBank/DDBJ databases">
        <title>Genomic analysis of the causative agents of coccidiosis in chickens.</title>
        <authorList>
            <person name="Reid A.J."/>
            <person name="Blake D."/>
            <person name="Billington K."/>
            <person name="Browne H."/>
            <person name="Dunn M."/>
            <person name="Hung S."/>
            <person name="Kawahara F."/>
            <person name="Miranda-Saavedra D."/>
            <person name="Mourier T."/>
            <person name="Nagra H."/>
            <person name="Otto T.D."/>
            <person name="Rawlings N."/>
            <person name="Sanchez A."/>
            <person name="Sanders M."/>
            <person name="Subramaniam C."/>
            <person name="Tay Y."/>
            <person name="Dear P."/>
            <person name="Doerig C."/>
            <person name="Gruber A."/>
            <person name="Parkinson J."/>
            <person name="Shirley M."/>
            <person name="Wan K.L."/>
            <person name="Berriman M."/>
            <person name="Tomley F."/>
            <person name="Pain A."/>
        </authorList>
    </citation>
    <scope>NUCLEOTIDE SEQUENCE</scope>
    <source>
        <strain evidence="3">Houghton</strain>
    </source>
</reference>
<evidence type="ECO:0000259" key="2">
    <source>
        <dbReference type="PROSITE" id="PS50967"/>
    </source>
</evidence>
<feature type="domain" description="HRDC" evidence="2">
    <location>
        <begin position="1"/>
        <end position="74"/>
    </location>
</feature>
<sequence>MKVREELAKKMSLKTTKSIATNASIYAIAKALPSSVAQLQKLPFKELHGDKKGQKYGQVFVAEVRAFLCENRLTHLLREDTRASPPPGVSSSACVPSPDEGPEEFISVGGPQGGPPGGPPLDVTDACISQRYWQQDIKGPPGAPWGAPGGPPRGPPGGATGGPPGGATGGPPGGPVGGTPGGPPGGPPGGAPPPDPQMWGPEDLDCLDSF</sequence>
<dbReference type="OrthoDB" id="10524953at2759"/>
<evidence type="ECO:0000313" key="4">
    <source>
        <dbReference type="Proteomes" id="UP000018050"/>
    </source>
</evidence>
<protein>
    <recommendedName>
        <fullName evidence="2">HRDC domain-containing protein</fullName>
    </recommendedName>
</protein>
<dbReference type="InterPro" id="IPR010997">
    <property type="entry name" value="HRDC-like_sf"/>
</dbReference>
<dbReference type="RefSeq" id="XP_013251244.1">
    <property type="nucleotide sequence ID" value="XM_013395790.1"/>
</dbReference>
<dbReference type="VEuPathDB" id="ToxoDB:EAH_00034800"/>
<dbReference type="EMBL" id="HG670883">
    <property type="protein sequence ID" value="CDI78529.1"/>
    <property type="molecule type" value="Genomic_DNA"/>
</dbReference>
<dbReference type="InterPro" id="IPR002121">
    <property type="entry name" value="HRDC_dom"/>
</dbReference>
<dbReference type="GO" id="GO:0000166">
    <property type="term" value="F:nucleotide binding"/>
    <property type="evidence" value="ECO:0007669"/>
    <property type="project" value="InterPro"/>
</dbReference>
<name>U6GIX0_EIMAC</name>
<feature type="region of interest" description="Disordered" evidence="1">
    <location>
        <begin position="79"/>
        <end position="210"/>
    </location>
</feature>
<evidence type="ECO:0000256" key="1">
    <source>
        <dbReference type="SAM" id="MobiDB-lite"/>
    </source>
</evidence>
<gene>
    <name evidence="3" type="ORF">EAH_00034800</name>
</gene>
<dbReference type="PROSITE" id="PS50967">
    <property type="entry name" value="HRDC"/>
    <property type="match status" value="1"/>
</dbReference>
<dbReference type="GeneID" id="25271550"/>
<feature type="compositionally biased region" description="Pro residues" evidence="1">
    <location>
        <begin position="181"/>
        <end position="196"/>
    </location>
</feature>